<evidence type="ECO:0000256" key="4">
    <source>
        <dbReference type="ARBA" id="ARBA00022777"/>
    </source>
</evidence>
<dbReference type="SMART" id="SM00220">
    <property type="entry name" value="S_TKc"/>
    <property type="match status" value="1"/>
</dbReference>
<evidence type="ECO:0000256" key="5">
    <source>
        <dbReference type="ARBA" id="ARBA00022840"/>
    </source>
</evidence>
<dbReference type="PROSITE" id="PS50011">
    <property type="entry name" value="PROTEIN_KINASE_DOM"/>
    <property type="match status" value="1"/>
</dbReference>
<evidence type="ECO:0000256" key="2">
    <source>
        <dbReference type="ARBA" id="ARBA00022679"/>
    </source>
</evidence>
<dbReference type="PROSITE" id="PS00108">
    <property type="entry name" value="PROTEIN_KINASE_ST"/>
    <property type="match status" value="1"/>
</dbReference>
<gene>
    <name evidence="7" type="primary">KIN3_1</name>
    <name evidence="7" type="ORF">IMSHALPRED_000110</name>
</gene>
<dbReference type="PANTHER" id="PTHR43671">
    <property type="entry name" value="SERINE/THREONINE-PROTEIN KINASE NEK"/>
    <property type="match status" value="1"/>
</dbReference>
<dbReference type="Gene3D" id="1.10.510.10">
    <property type="entry name" value="Transferase(Phosphotransferase) domain 1"/>
    <property type="match status" value="1"/>
</dbReference>
<dbReference type="InterPro" id="IPR050660">
    <property type="entry name" value="NEK_Ser/Thr_kinase"/>
</dbReference>
<accession>A0A8H3EFD7</accession>
<keyword evidence="8" id="KW-1185">Reference proteome</keyword>
<dbReference type="PANTHER" id="PTHR43671:SF13">
    <property type="entry name" value="SERINE_THREONINE-PROTEIN KINASE NEK2"/>
    <property type="match status" value="1"/>
</dbReference>
<keyword evidence="4 7" id="KW-0418">Kinase</keyword>
<feature type="domain" description="Protein kinase" evidence="6">
    <location>
        <begin position="192"/>
        <end position="480"/>
    </location>
</feature>
<evidence type="ECO:0000313" key="7">
    <source>
        <dbReference type="EMBL" id="CAF9904572.1"/>
    </source>
</evidence>
<dbReference type="InterPro" id="IPR011009">
    <property type="entry name" value="Kinase-like_dom_sf"/>
</dbReference>
<dbReference type="GO" id="GO:0004674">
    <property type="term" value="F:protein serine/threonine kinase activity"/>
    <property type="evidence" value="ECO:0007669"/>
    <property type="project" value="UniProtKB-KW"/>
</dbReference>
<dbReference type="InterPro" id="IPR008271">
    <property type="entry name" value="Ser/Thr_kinase_AS"/>
</dbReference>
<dbReference type="EMBL" id="CAJPDT010000001">
    <property type="protein sequence ID" value="CAF9904572.1"/>
    <property type="molecule type" value="Genomic_DNA"/>
</dbReference>
<dbReference type="GO" id="GO:0005524">
    <property type="term" value="F:ATP binding"/>
    <property type="evidence" value="ECO:0007669"/>
    <property type="project" value="UniProtKB-KW"/>
</dbReference>
<keyword evidence="5" id="KW-0067">ATP-binding</keyword>
<dbReference type="InterPro" id="IPR000719">
    <property type="entry name" value="Prot_kinase_dom"/>
</dbReference>
<keyword evidence="2" id="KW-0808">Transferase</keyword>
<dbReference type="SUPFAM" id="SSF56112">
    <property type="entry name" value="Protein kinase-like (PK-like)"/>
    <property type="match status" value="1"/>
</dbReference>
<organism evidence="7 8">
    <name type="scientific">Imshaugia aleurites</name>
    <dbReference type="NCBI Taxonomy" id="172621"/>
    <lineage>
        <taxon>Eukaryota</taxon>
        <taxon>Fungi</taxon>
        <taxon>Dikarya</taxon>
        <taxon>Ascomycota</taxon>
        <taxon>Pezizomycotina</taxon>
        <taxon>Lecanoromycetes</taxon>
        <taxon>OSLEUM clade</taxon>
        <taxon>Lecanoromycetidae</taxon>
        <taxon>Lecanorales</taxon>
        <taxon>Lecanorineae</taxon>
        <taxon>Parmeliaceae</taxon>
        <taxon>Imshaugia</taxon>
    </lineage>
</organism>
<dbReference type="AlphaFoldDB" id="A0A8H3EFD7"/>
<keyword evidence="7" id="KW-0723">Serine/threonine-protein kinase</keyword>
<evidence type="ECO:0000313" key="8">
    <source>
        <dbReference type="Proteomes" id="UP000664534"/>
    </source>
</evidence>
<sequence>MFSLGCSCGRAESQTPLSQRQTDCFSYTVSVDGVHVCYPHNVVKYESIEEEEPRSDPQNLVELVENESTSTAREDDFESNPQNLIEYQTTNTTREDELEDNSDLPVEYETLNTTGEDELESNPQTLVEYKSTEAAASEGRYPCSLLERRGRSLSGMNLALSIATRSTTVHLSGQQASERNLVDHSHPKSGNYDFIKQIGIDGEGVIHLMRSRSTKELIVRKTVSYARSAYGKPIEAAILQDLFPEGHNNIIRLHAFDSYQSFDLSEQVEGARYFLEYCSGGDLHQLVDQYRKHELLLPEPFIWQAYQQLASALEFLHRGFDPRCSDADRRGICHRDIKPSNVFLRFTRDSAYPDIVLADFGHATLEFATYDPAGTVFWQPPELPRHAPRGDVYSVGAVIHFLIHFQGPIAKLPDGLPDSESVKDAWAAAPEARKPIMNFVAEYSEELVCAMLVPLEADENKRKNSSQLLKFVSDCIEMKFPRGKAEEWPLAEWAFDHMKTVDGWVEVEEEDEDEEMGAEQYFDMMEVFGCGMSTREASRCASSGEEYWM</sequence>
<dbReference type="Pfam" id="PF00069">
    <property type="entry name" value="Pkinase"/>
    <property type="match status" value="1"/>
</dbReference>
<comment type="caution">
    <text evidence="7">The sequence shown here is derived from an EMBL/GenBank/DDBJ whole genome shotgun (WGS) entry which is preliminary data.</text>
</comment>
<dbReference type="EC" id="2.7.11.1" evidence="1"/>
<protein>
    <recommendedName>
        <fullName evidence="1">non-specific serine/threonine protein kinase</fullName>
        <ecNumber evidence="1">2.7.11.1</ecNumber>
    </recommendedName>
</protein>
<proteinExistence type="predicted"/>
<evidence type="ECO:0000256" key="3">
    <source>
        <dbReference type="ARBA" id="ARBA00022741"/>
    </source>
</evidence>
<reference evidence="7" key="1">
    <citation type="submission" date="2021-03" db="EMBL/GenBank/DDBJ databases">
        <authorList>
            <person name="Tagirdzhanova G."/>
        </authorList>
    </citation>
    <scope>NUCLEOTIDE SEQUENCE</scope>
</reference>
<evidence type="ECO:0000259" key="6">
    <source>
        <dbReference type="PROSITE" id="PS50011"/>
    </source>
</evidence>
<evidence type="ECO:0000256" key="1">
    <source>
        <dbReference type="ARBA" id="ARBA00012513"/>
    </source>
</evidence>
<dbReference type="Proteomes" id="UP000664534">
    <property type="component" value="Unassembled WGS sequence"/>
</dbReference>
<dbReference type="OrthoDB" id="310217at2759"/>
<name>A0A8H3EFD7_9LECA</name>
<keyword evidence="3" id="KW-0547">Nucleotide-binding</keyword>